<gene>
    <name evidence="2" type="ORF">PL707_07310</name>
</gene>
<dbReference type="Gene3D" id="3.40.50.300">
    <property type="entry name" value="P-loop containing nucleotide triphosphate hydrolases"/>
    <property type="match status" value="1"/>
</dbReference>
<proteinExistence type="predicted"/>
<feature type="region of interest" description="Disordered" evidence="1">
    <location>
        <begin position="82"/>
        <end position="103"/>
    </location>
</feature>
<comment type="caution">
    <text evidence="2">The sequence shown here is derived from an EMBL/GenBank/DDBJ whole genome shotgun (WGS) entry which is preliminary data.</text>
</comment>
<dbReference type="Proteomes" id="UP001211105">
    <property type="component" value="Unassembled WGS sequence"/>
</dbReference>
<sequence length="103" mass="11293">MEFEILPSESSQPESELKTELTPRAYSLTRLADVKPERPLWLRLGHIPKGKIVLIDGDPATGKSTLALDIAAHVTTGTVWPDGRRVSLPTQQTCTTNSSTPRN</sequence>
<dbReference type="AlphaFoldDB" id="A0AAW5ZYW9"/>
<evidence type="ECO:0000313" key="2">
    <source>
        <dbReference type="EMBL" id="MDB1162075.1"/>
    </source>
</evidence>
<evidence type="ECO:0000256" key="1">
    <source>
        <dbReference type="SAM" id="MobiDB-lite"/>
    </source>
</evidence>
<feature type="compositionally biased region" description="Low complexity" evidence="1">
    <location>
        <begin position="1"/>
        <end position="14"/>
    </location>
</feature>
<protein>
    <submittedName>
        <fullName evidence="2">AAA family ATPase</fullName>
    </submittedName>
</protein>
<evidence type="ECO:0000313" key="3">
    <source>
        <dbReference type="Proteomes" id="UP001211105"/>
    </source>
</evidence>
<organism evidence="2 3">
    <name type="scientific">Bifidobacterium catenulatum</name>
    <dbReference type="NCBI Taxonomy" id="1686"/>
    <lineage>
        <taxon>Bacteria</taxon>
        <taxon>Bacillati</taxon>
        <taxon>Actinomycetota</taxon>
        <taxon>Actinomycetes</taxon>
        <taxon>Bifidobacteriales</taxon>
        <taxon>Bifidobacteriaceae</taxon>
        <taxon>Bifidobacterium</taxon>
    </lineage>
</organism>
<dbReference type="SUPFAM" id="SSF52540">
    <property type="entry name" value="P-loop containing nucleoside triphosphate hydrolases"/>
    <property type="match status" value="1"/>
</dbReference>
<dbReference type="Pfam" id="PF13481">
    <property type="entry name" value="AAA_25"/>
    <property type="match status" value="1"/>
</dbReference>
<dbReference type="RefSeq" id="WP_229027255.1">
    <property type="nucleotide sequence ID" value="NZ_JADMXZ010000002.1"/>
</dbReference>
<feature type="compositionally biased region" description="Polar residues" evidence="1">
    <location>
        <begin position="88"/>
        <end position="103"/>
    </location>
</feature>
<accession>A0AAW5ZYW9</accession>
<name>A0AAW5ZYW9_9BIFI</name>
<feature type="region of interest" description="Disordered" evidence="1">
    <location>
        <begin position="1"/>
        <end position="21"/>
    </location>
</feature>
<reference evidence="2" key="1">
    <citation type="submission" date="2023-01" db="EMBL/GenBank/DDBJ databases">
        <title>Human gut microbiome strain richness.</title>
        <authorList>
            <person name="Chen-Liaw A."/>
        </authorList>
    </citation>
    <scope>NUCLEOTIDE SEQUENCE</scope>
    <source>
        <strain evidence="2">BSD2780120875st1_E5_BSD2780120875b_170604</strain>
    </source>
</reference>
<dbReference type="InterPro" id="IPR027417">
    <property type="entry name" value="P-loop_NTPase"/>
</dbReference>
<dbReference type="EMBL" id="JAQKGX010000003">
    <property type="protein sequence ID" value="MDB1162075.1"/>
    <property type="molecule type" value="Genomic_DNA"/>
</dbReference>